<dbReference type="AlphaFoldDB" id="A0A1F5NQV8"/>
<evidence type="ECO:0000256" key="1">
    <source>
        <dbReference type="SAM" id="Phobius"/>
    </source>
</evidence>
<dbReference type="Proteomes" id="UP000177912">
    <property type="component" value="Unassembled WGS sequence"/>
</dbReference>
<dbReference type="NCBIfam" id="TIGR02532">
    <property type="entry name" value="IV_pilin_GFxxxE"/>
    <property type="match status" value="1"/>
</dbReference>
<dbReference type="Pfam" id="PF07963">
    <property type="entry name" value="N_methyl"/>
    <property type="match status" value="1"/>
</dbReference>
<feature type="transmembrane region" description="Helical" evidence="1">
    <location>
        <begin position="12"/>
        <end position="35"/>
    </location>
</feature>
<dbReference type="InterPro" id="IPR012902">
    <property type="entry name" value="N_methyl_site"/>
</dbReference>
<dbReference type="PANTHER" id="PTHR30093">
    <property type="entry name" value="GENERAL SECRETION PATHWAY PROTEIN G"/>
    <property type="match status" value="1"/>
</dbReference>
<keyword evidence="1" id="KW-0472">Membrane</keyword>
<gene>
    <name evidence="2" type="ORF">A2826_01045</name>
</gene>
<keyword evidence="1" id="KW-0812">Transmembrane</keyword>
<dbReference type="InterPro" id="IPR045584">
    <property type="entry name" value="Pilin-like"/>
</dbReference>
<dbReference type="SUPFAM" id="SSF54523">
    <property type="entry name" value="Pili subunits"/>
    <property type="match status" value="1"/>
</dbReference>
<sequence>MLKNLRNKSAGFTLIEILVVIGIIAVLAAIVLIAINPARQFAQARDSQRDSNVNAILNAVGQYIADNKGIIDPLGIPSGDSDVPAQYGDISSTDVDLCDFFVPDYITALPVDPTTDPDGAGSMDAGDGVDNCSAAYVTGYLIIQDSTTDRISVLADDTELRVPDIKVTR</sequence>
<dbReference type="EMBL" id="MFEI01000042">
    <property type="protein sequence ID" value="OGE80055.1"/>
    <property type="molecule type" value="Genomic_DNA"/>
</dbReference>
<organism evidence="2 3">
    <name type="scientific">Candidatus Doudnabacteria bacterium RIFCSPHIGHO2_01_FULL_43_23</name>
    <dbReference type="NCBI Taxonomy" id="1817822"/>
    <lineage>
        <taxon>Bacteria</taxon>
        <taxon>Candidatus Doudnaibacteriota</taxon>
    </lineage>
</organism>
<accession>A0A1F5NQV8</accession>
<evidence type="ECO:0000313" key="2">
    <source>
        <dbReference type="EMBL" id="OGE80055.1"/>
    </source>
</evidence>
<dbReference type="STRING" id="1817822.A2826_01045"/>
<reference evidence="2 3" key="1">
    <citation type="journal article" date="2016" name="Nat. Commun.">
        <title>Thousands of microbial genomes shed light on interconnected biogeochemical processes in an aquifer system.</title>
        <authorList>
            <person name="Anantharaman K."/>
            <person name="Brown C.T."/>
            <person name="Hug L.A."/>
            <person name="Sharon I."/>
            <person name="Castelle C.J."/>
            <person name="Probst A.J."/>
            <person name="Thomas B.C."/>
            <person name="Singh A."/>
            <person name="Wilkins M.J."/>
            <person name="Karaoz U."/>
            <person name="Brodie E.L."/>
            <person name="Williams K.H."/>
            <person name="Hubbard S.S."/>
            <person name="Banfield J.F."/>
        </authorList>
    </citation>
    <scope>NUCLEOTIDE SEQUENCE [LARGE SCALE GENOMIC DNA]</scope>
</reference>
<dbReference type="Gene3D" id="3.30.700.10">
    <property type="entry name" value="Glycoprotein, Type 4 Pilin"/>
    <property type="match status" value="1"/>
</dbReference>
<protein>
    <recommendedName>
        <fullName evidence="4">Type II secretion system protein GspG C-terminal domain-containing protein</fullName>
    </recommendedName>
</protein>
<name>A0A1F5NQV8_9BACT</name>
<keyword evidence="1" id="KW-1133">Transmembrane helix</keyword>
<comment type="caution">
    <text evidence="2">The sequence shown here is derived from an EMBL/GenBank/DDBJ whole genome shotgun (WGS) entry which is preliminary data.</text>
</comment>
<evidence type="ECO:0008006" key="4">
    <source>
        <dbReference type="Google" id="ProtNLM"/>
    </source>
</evidence>
<proteinExistence type="predicted"/>
<evidence type="ECO:0000313" key="3">
    <source>
        <dbReference type="Proteomes" id="UP000177912"/>
    </source>
</evidence>
<dbReference type="PROSITE" id="PS00409">
    <property type="entry name" value="PROKAR_NTER_METHYL"/>
    <property type="match status" value="1"/>
</dbReference>